<sequence length="49" mass="5209">MKKVAAVFAIVVFSLSMFSCTADSASQDDSVYDVQACTDCHTPPPPRGN</sequence>
<protein>
    <recommendedName>
        <fullName evidence="4">Cytochrome c domain-containing protein</fullName>
    </recommendedName>
</protein>
<keyword evidence="3" id="KW-1185">Reference proteome</keyword>
<reference evidence="2 3" key="1">
    <citation type="submission" date="2017-04" db="EMBL/GenBank/DDBJ databases">
        <authorList>
            <person name="Afonso C.L."/>
            <person name="Miller P.J."/>
            <person name="Scott M.A."/>
            <person name="Spackman E."/>
            <person name="Goraichik I."/>
            <person name="Dimitrov K.M."/>
            <person name="Suarez D.L."/>
            <person name="Swayne D.E."/>
        </authorList>
    </citation>
    <scope>NUCLEOTIDE SEQUENCE [LARGE SCALE GENOMIC DNA]</scope>
    <source>
        <strain evidence="2 3">DSM 21164</strain>
    </source>
</reference>
<organism evidence="2 3">
    <name type="scientific">Cellulophaga tyrosinoxydans</name>
    <dbReference type="NCBI Taxonomy" id="504486"/>
    <lineage>
        <taxon>Bacteria</taxon>
        <taxon>Pseudomonadati</taxon>
        <taxon>Bacteroidota</taxon>
        <taxon>Flavobacteriia</taxon>
        <taxon>Flavobacteriales</taxon>
        <taxon>Flavobacteriaceae</taxon>
        <taxon>Cellulophaga</taxon>
    </lineage>
</organism>
<proteinExistence type="predicted"/>
<name>A0A1W1ZR29_9FLAO</name>
<feature type="signal peptide" evidence="1">
    <location>
        <begin position="1"/>
        <end position="24"/>
    </location>
</feature>
<gene>
    <name evidence="2" type="ORF">SAMN05660703_1462</name>
</gene>
<evidence type="ECO:0008006" key="4">
    <source>
        <dbReference type="Google" id="ProtNLM"/>
    </source>
</evidence>
<evidence type="ECO:0000313" key="2">
    <source>
        <dbReference type="EMBL" id="SMC50521.1"/>
    </source>
</evidence>
<evidence type="ECO:0000256" key="1">
    <source>
        <dbReference type="SAM" id="SignalP"/>
    </source>
</evidence>
<dbReference type="EMBL" id="FWXO01000002">
    <property type="protein sequence ID" value="SMC50521.1"/>
    <property type="molecule type" value="Genomic_DNA"/>
</dbReference>
<dbReference type="STRING" id="504486.SAMN05660703_1462"/>
<dbReference type="PROSITE" id="PS51257">
    <property type="entry name" value="PROKAR_LIPOPROTEIN"/>
    <property type="match status" value="1"/>
</dbReference>
<dbReference type="AlphaFoldDB" id="A0A1W1ZR29"/>
<dbReference type="Proteomes" id="UP000192360">
    <property type="component" value="Unassembled WGS sequence"/>
</dbReference>
<keyword evidence="1" id="KW-0732">Signal</keyword>
<dbReference type="RefSeq" id="WP_159447286.1">
    <property type="nucleotide sequence ID" value="NZ_FWXO01000002.1"/>
</dbReference>
<evidence type="ECO:0000313" key="3">
    <source>
        <dbReference type="Proteomes" id="UP000192360"/>
    </source>
</evidence>
<accession>A0A1W1ZR29</accession>
<feature type="chain" id="PRO_5012461550" description="Cytochrome c domain-containing protein" evidence="1">
    <location>
        <begin position="25"/>
        <end position="49"/>
    </location>
</feature>